<dbReference type="OrthoDB" id="1523552at2"/>
<name>A7HR90_PARL1</name>
<gene>
    <name evidence="2" type="ordered locus">Plav_0800</name>
</gene>
<dbReference type="STRING" id="402881.Plav_0800"/>
<organism evidence="2 3">
    <name type="scientific">Parvibaculum lavamentivorans (strain DS-1 / DSM 13023 / NCIMB 13966)</name>
    <dbReference type="NCBI Taxonomy" id="402881"/>
    <lineage>
        <taxon>Bacteria</taxon>
        <taxon>Pseudomonadati</taxon>
        <taxon>Pseudomonadota</taxon>
        <taxon>Alphaproteobacteria</taxon>
        <taxon>Hyphomicrobiales</taxon>
        <taxon>Parvibaculaceae</taxon>
        <taxon>Parvibaculum</taxon>
    </lineage>
</organism>
<proteinExistence type="predicted"/>
<keyword evidence="1" id="KW-1133">Transmembrane helix</keyword>
<keyword evidence="1" id="KW-0812">Transmembrane</keyword>
<dbReference type="Proteomes" id="UP000006377">
    <property type="component" value="Chromosome"/>
</dbReference>
<dbReference type="AlphaFoldDB" id="A7HR90"/>
<dbReference type="Pfam" id="PF07386">
    <property type="entry name" value="DUF1499"/>
    <property type="match status" value="1"/>
</dbReference>
<dbReference type="InterPro" id="IPR010865">
    <property type="entry name" value="DUF1499"/>
</dbReference>
<feature type="transmembrane region" description="Helical" evidence="1">
    <location>
        <begin position="44"/>
        <end position="63"/>
    </location>
</feature>
<reference evidence="2 3" key="1">
    <citation type="journal article" date="2011" name="Stand. Genomic Sci.">
        <title>Complete genome sequence of Parvibaculum lavamentivorans type strain (DS-1(T)).</title>
        <authorList>
            <person name="Schleheck D."/>
            <person name="Weiss M."/>
            <person name="Pitluck S."/>
            <person name="Bruce D."/>
            <person name="Land M.L."/>
            <person name="Han S."/>
            <person name="Saunders E."/>
            <person name="Tapia R."/>
            <person name="Detter C."/>
            <person name="Brettin T."/>
            <person name="Han J."/>
            <person name="Woyke T."/>
            <person name="Goodwin L."/>
            <person name="Pennacchio L."/>
            <person name="Nolan M."/>
            <person name="Cook A.M."/>
            <person name="Kjelleberg S."/>
            <person name="Thomas T."/>
        </authorList>
    </citation>
    <scope>NUCLEOTIDE SEQUENCE [LARGE SCALE GENOMIC DNA]</scope>
    <source>
        <strain evidence="3">DS-1 / DSM 13023 / NCIMB 13966</strain>
    </source>
</reference>
<feature type="transmembrane region" description="Helical" evidence="1">
    <location>
        <begin position="75"/>
        <end position="95"/>
    </location>
</feature>
<dbReference type="RefSeq" id="WP_012109673.1">
    <property type="nucleotide sequence ID" value="NC_009719.1"/>
</dbReference>
<protein>
    <recommendedName>
        <fullName evidence="4">DUF1499 domain-containing protein</fullName>
    </recommendedName>
</protein>
<keyword evidence="1" id="KW-0472">Membrane</keyword>
<dbReference type="EMBL" id="CP000774">
    <property type="protein sequence ID" value="ABS62423.1"/>
    <property type="molecule type" value="Genomic_DNA"/>
</dbReference>
<evidence type="ECO:0000313" key="3">
    <source>
        <dbReference type="Proteomes" id="UP000006377"/>
    </source>
</evidence>
<sequence length="249" mass="26294">MDQQSSRLAAFGLRTGILALILLALCIIGNRFELVHFGLAVRGLAFAALIGLIAALLSAAGLVRTLVSNRRGTRTAIAGLVLGLLVAAPVGQAIIAGSKVPRIHDITTDLDNPPAFSAATIAARGEASNPLDRAAPADLAEQQRAAYPDVDTLTVDRQPGKVYEAALETARDMGWEILASTPETGTIEATATTRVMNFRDDIAIRVTEAGEGAHVDVRSVSRVGESDLGANANRIRTYLHVLRQKLAQD</sequence>
<dbReference type="eggNOG" id="COG4446">
    <property type="taxonomic scope" value="Bacteria"/>
</dbReference>
<evidence type="ECO:0008006" key="4">
    <source>
        <dbReference type="Google" id="ProtNLM"/>
    </source>
</evidence>
<accession>A7HR90</accession>
<feature type="transmembrane region" description="Helical" evidence="1">
    <location>
        <begin position="12"/>
        <end position="32"/>
    </location>
</feature>
<dbReference type="HOGENOM" id="CLU_068029_1_0_5"/>
<keyword evidence="3" id="KW-1185">Reference proteome</keyword>
<dbReference type="KEGG" id="pla:Plav_0800"/>
<evidence type="ECO:0000256" key="1">
    <source>
        <dbReference type="SAM" id="Phobius"/>
    </source>
</evidence>
<evidence type="ECO:0000313" key="2">
    <source>
        <dbReference type="EMBL" id="ABS62423.1"/>
    </source>
</evidence>